<sequence length="508" mass="54861">MKRVIRSSIPFAAAVLLAGCGLSPEDRFARAEKAYAEHEWSAARIDLSSIVQSSPDDAQALQLLARTYIALSDPISAKAILERLDKLGSLPPDAAILQGNVALLNKRFDEVLTAVANDRSAEACRLTALARLGKEERDKAAEAFALGEKAPGEKGRLLADYANFQFASGNLPEARRLAELAARERPRPLNSYLTSGDLLASTHELDKALAVYTAGLKDYPESRAALLSKIRMLDALDKAEEERALVAKGLAANPDDLDLIYFNAHLDAAGGKWDNARTKLQAHEQELEKQPLANALYAKTLLELGQGEQARTRLSSQVLREPGNRQARMLLGETKLKLGDAAGAVETLQPLAQLPNATPEELALLAKAYNASGGSGSDATAQRAREAAAAELMSRIAKADKAIRGKDWQTAIHEYETILQQTDGRNALVLNNLAFAYSETGDTARALGYAERALKQAPDNPSVMDTTGWLLHQTGRNKERAAKLVREAARLAPGNQTIARHLAEIAKS</sequence>
<dbReference type="EMBL" id="JALHLE010000003">
    <property type="protein sequence ID" value="MCJ2177442.1"/>
    <property type="molecule type" value="Genomic_DNA"/>
</dbReference>
<organism evidence="4 5">
    <name type="scientific">Novosphingobium album</name>
    <name type="common">ex Hu et al. 2023</name>
    <dbReference type="NCBI Taxonomy" id="2930093"/>
    <lineage>
        <taxon>Bacteria</taxon>
        <taxon>Pseudomonadati</taxon>
        <taxon>Pseudomonadota</taxon>
        <taxon>Alphaproteobacteria</taxon>
        <taxon>Sphingomonadales</taxon>
        <taxon>Sphingomonadaceae</taxon>
        <taxon>Novosphingobium</taxon>
    </lineage>
</organism>
<protein>
    <submittedName>
        <fullName evidence="4">Tetratricopeptide repeat protein</fullName>
    </submittedName>
</protein>
<dbReference type="Pfam" id="PF13432">
    <property type="entry name" value="TPR_16"/>
    <property type="match status" value="2"/>
</dbReference>
<keyword evidence="2 3" id="KW-0802">TPR repeat</keyword>
<dbReference type="InterPro" id="IPR051012">
    <property type="entry name" value="CellSynth/LPSAsmb/PSIAsmb"/>
</dbReference>
<dbReference type="SMART" id="SM00028">
    <property type="entry name" value="TPR"/>
    <property type="match status" value="2"/>
</dbReference>
<dbReference type="PANTHER" id="PTHR45586">
    <property type="entry name" value="TPR REPEAT-CONTAINING PROTEIN PA4667"/>
    <property type="match status" value="1"/>
</dbReference>
<keyword evidence="1" id="KW-0677">Repeat</keyword>
<evidence type="ECO:0000313" key="4">
    <source>
        <dbReference type="EMBL" id="MCJ2177442.1"/>
    </source>
</evidence>
<comment type="caution">
    <text evidence="4">The sequence shown here is derived from an EMBL/GenBank/DDBJ whole genome shotgun (WGS) entry which is preliminary data.</text>
</comment>
<dbReference type="Gene3D" id="1.25.40.10">
    <property type="entry name" value="Tetratricopeptide repeat domain"/>
    <property type="match status" value="4"/>
</dbReference>
<keyword evidence="5" id="KW-1185">Reference proteome</keyword>
<dbReference type="InterPro" id="IPR019734">
    <property type="entry name" value="TPR_rpt"/>
</dbReference>
<gene>
    <name evidence="4" type="ORF">MTR64_02625</name>
</gene>
<evidence type="ECO:0000256" key="1">
    <source>
        <dbReference type="ARBA" id="ARBA00022737"/>
    </source>
</evidence>
<dbReference type="InterPro" id="IPR013105">
    <property type="entry name" value="TPR_2"/>
</dbReference>
<dbReference type="PROSITE" id="PS51257">
    <property type="entry name" value="PROKAR_LIPOPROTEIN"/>
    <property type="match status" value="1"/>
</dbReference>
<dbReference type="InterPro" id="IPR011990">
    <property type="entry name" value="TPR-like_helical_dom_sf"/>
</dbReference>
<dbReference type="Proteomes" id="UP001162880">
    <property type="component" value="Unassembled WGS sequence"/>
</dbReference>
<dbReference type="PANTHER" id="PTHR45586:SF1">
    <property type="entry name" value="LIPOPOLYSACCHARIDE ASSEMBLY PROTEIN B"/>
    <property type="match status" value="1"/>
</dbReference>
<dbReference type="PROSITE" id="PS50005">
    <property type="entry name" value="TPR"/>
    <property type="match status" value="1"/>
</dbReference>
<evidence type="ECO:0000256" key="2">
    <source>
        <dbReference type="ARBA" id="ARBA00022803"/>
    </source>
</evidence>
<dbReference type="RefSeq" id="WP_243990446.1">
    <property type="nucleotide sequence ID" value="NZ_JALHLE010000003.1"/>
</dbReference>
<reference evidence="4" key="1">
    <citation type="submission" date="2022-03" db="EMBL/GenBank/DDBJ databases">
        <title>Identification of a novel bacterium isolated from mangrove sediments.</title>
        <authorList>
            <person name="Pan X."/>
        </authorList>
    </citation>
    <scope>NUCLEOTIDE SEQUENCE</scope>
    <source>
        <strain evidence="4">B2580</strain>
    </source>
</reference>
<evidence type="ECO:0000313" key="5">
    <source>
        <dbReference type="Proteomes" id="UP001162880"/>
    </source>
</evidence>
<dbReference type="SUPFAM" id="SSF48452">
    <property type="entry name" value="TPR-like"/>
    <property type="match status" value="3"/>
</dbReference>
<name>A0ABT0AX86_9SPHN</name>
<dbReference type="Pfam" id="PF07719">
    <property type="entry name" value="TPR_2"/>
    <property type="match status" value="1"/>
</dbReference>
<accession>A0ABT0AX86</accession>
<evidence type="ECO:0000256" key="3">
    <source>
        <dbReference type="PROSITE-ProRule" id="PRU00339"/>
    </source>
</evidence>
<feature type="repeat" description="TPR" evidence="3">
    <location>
        <begin position="427"/>
        <end position="460"/>
    </location>
</feature>
<proteinExistence type="predicted"/>